<evidence type="ECO:0000259" key="6">
    <source>
        <dbReference type="PROSITE" id="PS50023"/>
    </source>
</evidence>
<evidence type="ECO:0000256" key="5">
    <source>
        <dbReference type="PROSITE-ProRule" id="PRU00125"/>
    </source>
</evidence>
<keyword evidence="2" id="KW-0677">Repeat</keyword>
<evidence type="ECO:0000256" key="3">
    <source>
        <dbReference type="ARBA" id="ARBA00022833"/>
    </source>
</evidence>
<dbReference type="RefSeq" id="XP_032809429.1">
    <property type="nucleotide sequence ID" value="XM_032953538.1"/>
</dbReference>
<dbReference type="CDD" id="cd09345">
    <property type="entry name" value="LIM2_FHL"/>
    <property type="match status" value="1"/>
</dbReference>
<dbReference type="Gene3D" id="2.10.110.10">
    <property type="entry name" value="Cysteine Rich Protein"/>
    <property type="match status" value="4"/>
</dbReference>
<accession>A0AAJ7T222</accession>
<evidence type="ECO:0000313" key="9">
    <source>
        <dbReference type="RefSeq" id="XP_032809430.1"/>
    </source>
</evidence>
<dbReference type="Pfam" id="PF00412">
    <property type="entry name" value="LIM"/>
    <property type="match status" value="4"/>
</dbReference>
<dbReference type="GO" id="GO:0046872">
    <property type="term" value="F:metal ion binding"/>
    <property type="evidence" value="ECO:0007669"/>
    <property type="project" value="UniProtKB-KW"/>
</dbReference>
<sequence>MSERCEHCVTPLVGKEYVLRECKPYCTECFTKLFSFLCVGCGKTIGPGTRKLSLDNLHWHEGCFKCSECATPIGAATEYLLEGKEIVCKTCATSPAGDMGDSCVSCKRGIREGVAKVAYKGRTWHERCFACARCMETIGTKSFVPHGDEIYCVSCNEKKTATRCFTCHKPVTEKGVVYKEHTYHRECLVCIGCNTPLAGMNMCTRGELLYCEPCFEKKYSKKCTSCRKPITAGAKFLTHDSLEWHTECFKCKRCGLNMAGKGFVARGDDIFCGDCAK</sequence>
<dbReference type="GO" id="GO:0003712">
    <property type="term" value="F:transcription coregulator activity"/>
    <property type="evidence" value="ECO:0007669"/>
    <property type="project" value="TreeGrafter"/>
</dbReference>
<protein>
    <submittedName>
        <fullName evidence="8 9">Four and a half LIM domains protein 2-like</fullName>
    </submittedName>
</protein>
<feature type="domain" description="LIM zinc-binding" evidence="6">
    <location>
        <begin position="101"/>
        <end position="162"/>
    </location>
</feature>
<gene>
    <name evidence="8 9" type="primary">LOC116942020</name>
</gene>
<dbReference type="InterPro" id="IPR001781">
    <property type="entry name" value="Znf_LIM"/>
</dbReference>
<dbReference type="SUPFAM" id="SSF57716">
    <property type="entry name" value="Glucocorticoid receptor-like (DNA-binding domain)"/>
    <property type="match status" value="5"/>
</dbReference>
<keyword evidence="4 5" id="KW-0440">LIM domain</keyword>
<name>A0AAJ7T222_PETMA</name>
<feature type="domain" description="LIM zinc-binding" evidence="6">
    <location>
        <begin position="221"/>
        <end position="277"/>
    </location>
</feature>
<dbReference type="PROSITE" id="PS50023">
    <property type="entry name" value="LIM_DOMAIN_2"/>
    <property type="match status" value="3"/>
</dbReference>
<evidence type="ECO:0000313" key="7">
    <source>
        <dbReference type="Proteomes" id="UP001318040"/>
    </source>
</evidence>
<evidence type="ECO:0000256" key="4">
    <source>
        <dbReference type="ARBA" id="ARBA00023038"/>
    </source>
</evidence>
<evidence type="ECO:0000256" key="1">
    <source>
        <dbReference type="ARBA" id="ARBA00022723"/>
    </source>
</evidence>
<dbReference type="PANTHER" id="PTHR24205">
    <property type="entry name" value="FOUR AND A HALF LIM DOMAINS PROTEIN"/>
    <property type="match status" value="1"/>
</dbReference>
<dbReference type="AlphaFoldDB" id="A0AAJ7T222"/>
<dbReference type="GO" id="GO:0030018">
    <property type="term" value="C:Z disc"/>
    <property type="evidence" value="ECO:0007669"/>
    <property type="project" value="TreeGrafter"/>
</dbReference>
<dbReference type="RefSeq" id="XP_032809430.1">
    <property type="nucleotide sequence ID" value="XM_032953539.1"/>
</dbReference>
<keyword evidence="3 5" id="KW-0862">Zinc</keyword>
<dbReference type="PROSITE" id="PS00478">
    <property type="entry name" value="LIM_DOMAIN_1"/>
    <property type="match status" value="3"/>
</dbReference>
<dbReference type="KEGG" id="pmrn:116942020"/>
<evidence type="ECO:0000256" key="2">
    <source>
        <dbReference type="ARBA" id="ARBA00022737"/>
    </source>
</evidence>
<evidence type="ECO:0000313" key="8">
    <source>
        <dbReference type="RefSeq" id="XP_032809429.1"/>
    </source>
</evidence>
<dbReference type="PANTHER" id="PTHR24205:SF16">
    <property type="entry name" value="GH01042P-RELATED"/>
    <property type="match status" value="1"/>
</dbReference>
<keyword evidence="1 5" id="KW-0479">Metal-binding</keyword>
<dbReference type="GeneID" id="116942020"/>
<reference evidence="8 9" key="1">
    <citation type="submission" date="2025-04" db="UniProtKB">
        <authorList>
            <consortium name="RefSeq"/>
        </authorList>
    </citation>
    <scope>IDENTIFICATION</scope>
    <source>
        <tissue evidence="8 9">Sperm</tissue>
    </source>
</reference>
<feature type="domain" description="LIM zinc-binding" evidence="6">
    <location>
        <begin position="36"/>
        <end position="98"/>
    </location>
</feature>
<proteinExistence type="predicted"/>
<dbReference type="GO" id="GO:0005634">
    <property type="term" value="C:nucleus"/>
    <property type="evidence" value="ECO:0007669"/>
    <property type="project" value="TreeGrafter"/>
</dbReference>
<keyword evidence="7" id="KW-1185">Reference proteome</keyword>
<organism evidence="7 8">
    <name type="scientific">Petromyzon marinus</name>
    <name type="common">Sea lamprey</name>
    <dbReference type="NCBI Taxonomy" id="7757"/>
    <lineage>
        <taxon>Eukaryota</taxon>
        <taxon>Metazoa</taxon>
        <taxon>Chordata</taxon>
        <taxon>Craniata</taxon>
        <taxon>Vertebrata</taxon>
        <taxon>Cyclostomata</taxon>
        <taxon>Hyperoartia</taxon>
        <taxon>Petromyzontiformes</taxon>
        <taxon>Petromyzontidae</taxon>
        <taxon>Petromyzon</taxon>
    </lineage>
</organism>
<dbReference type="Proteomes" id="UP001318040">
    <property type="component" value="Chromosome 13"/>
</dbReference>
<dbReference type="SMART" id="SM00132">
    <property type="entry name" value="LIM"/>
    <property type="match status" value="4"/>
</dbReference>